<keyword evidence="3" id="KW-0268">Exocytosis</keyword>
<evidence type="ECO:0000256" key="10">
    <source>
        <dbReference type="ARBA" id="ARBA00023043"/>
    </source>
</evidence>
<dbReference type="SUPFAM" id="SSF48452">
    <property type="entry name" value="TPR-like"/>
    <property type="match status" value="2"/>
</dbReference>
<comment type="subcellular location">
    <subcellularLocation>
        <location evidence="2">Secreted</location>
    </subcellularLocation>
    <subcellularLocation>
        <location evidence="1">Target cell membrane</location>
    </subcellularLocation>
</comment>
<evidence type="ECO:0000256" key="9">
    <source>
        <dbReference type="ARBA" id="ARBA00023028"/>
    </source>
</evidence>
<evidence type="ECO:0000256" key="5">
    <source>
        <dbReference type="ARBA" id="ARBA00022537"/>
    </source>
</evidence>
<keyword evidence="7" id="KW-0528">Neurotoxin</keyword>
<evidence type="ECO:0000256" key="2">
    <source>
        <dbReference type="ARBA" id="ARBA00004613"/>
    </source>
</evidence>
<evidence type="ECO:0000256" key="3">
    <source>
        <dbReference type="ARBA" id="ARBA00022483"/>
    </source>
</evidence>
<dbReference type="GO" id="GO:0031436">
    <property type="term" value="C:BRCA1-BARD1 complex"/>
    <property type="evidence" value="ECO:0007669"/>
    <property type="project" value="TreeGrafter"/>
</dbReference>
<dbReference type="Gene3D" id="1.25.40.10">
    <property type="entry name" value="Tetratricopeptide repeat domain"/>
    <property type="match status" value="1"/>
</dbReference>
<dbReference type="PROSITE" id="PS50088">
    <property type="entry name" value="ANK_REPEAT"/>
    <property type="match status" value="2"/>
</dbReference>
<feature type="repeat" description="ANK" evidence="12">
    <location>
        <begin position="98"/>
        <end position="130"/>
    </location>
</feature>
<dbReference type="EMBL" id="JAFNEN010000461">
    <property type="protein sequence ID" value="KAG8182488.1"/>
    <property type="molecule type" value="Genomic_DNA"/>
</dbReference>
<dbReference type="InterPro" id="IPR002110">
    <property type="entry name" value="Ankyrin_rpt"/>
</dbReference>
<dbReference type="Gene3D" id="1.25.40.20">
    <property type="entry name" value="Ankyrin repeat-containing domain"/>
    <property type="match status" value="1"/>
</dbReference>
<keyword evidence="11" id="KW-0472">Membrane</keyword>
<evidence type="ECO:0000313" key="13">
    <source>
        <dbReference type="EMBL" id="KAG8182488.1"/>
    </source>
</evidence>
<keyword evidence="11" id="KW-1053">Target membrane</keyword>
<feature type="repeat" description="ANK" evidence="12">
    <location>
        <begin position="65"/>
        <end position="97"/>
    </location>
</feature>
<reference evidence="13 14" key="1">
    <citation type="journal article" date="2022" name="Nat. Ecol. Evol.">
        <title>A masculinizing supergene underlies an exaggerated male reproductive morph in a spider.</title>
        <authorList>
            <person name="Hendrickx F."/>
            <person name="De Corte Z."/>
            <person name="Sonet G."/>
            <person name="Van Belleghem S.M."/>
            <person name="Kostlbacher S."/>
            <person name="Vangestel C."/>
        </authorList>
    </citation>
    <scope>NUCLEOTIDE SEQUENCE [LARGE SCALE GENOMIC DNA]</scope>
    <source>
        <strain evidence="13">W744_W776</strain>
    </source>
</reference>
<protein>
    <submittedName>
        <fullName evidence="13">Uncharacterized protein</fullName>
    </submittedName>
</protein>
<evidence type="ECO:0000256" key="7">
    <source>
        <dbReference type="ARBA" id="ARBA00022699"/>
    </source>
</evidence>
<evidence type="ECO:0000256" key="8">
    <source>
        <dbReference type="ARBA" id="ARBA00022737"/>
    </source>
</evidence>
<dbReference type="AlphaFoldDB" id="A0AAV6UFP0"/>
<evidence type="ECO:0000256" key="12">
    <source>
        <dbReference type="PROSITE-ProRule" id="PRU00023"/>
    </source>
</evidence>
<evidence type="ECO:0000256" key="4">
    <source>
        <dbReference type="ARBA" id="ARBA00022525"/>
    </source>
</evidence>
<sequence>MLEKGAYYNSKNRNGDTPMEVTKKSDIKYAFTLVKQLFISVKRNKRGLLKALIKEGAILNAKRKDDSSLLHYAAYKGLCDIVNDLLMNGANPNIEGRGKCTPLHYASKYGHLNVVRSLLSHGARHDFQSGSGKTPLDYSTQFEVTELLSLIQKSFMGVLNGDAGFLETLKNLREIESVRCVMKTRNKDNKLLITFAIRNDFPKVKQLKQLLEEDLTLIYSEAFEYIRLGKYSESLKLYENVLKSKSDYFLFDHPDTMDIKDKIGGVLLGQLDYDNAVKTLSENYETRKVSLGANNIFTMSTKRQMAVALYHFGQKEAALKYLQDIYNKQLKVFGKSHSDVLKTQMHVARVLQRDDKDLEALKQYEIVDELRKEFCSEDLCMLIDVQANMAMILSKQNKHEDALEKLNFLYATIKEIPREEHLYSLEIISNMAHVYRRKEMSSFRAIANGDLNVETGNNFPDRDVFYWMVTYKKILSGIHIEYDDIEGM</sequence>
<keyword evidence="4" id="KW-0964">Secreted</keyword>
<dbReference type="SUPFAM" id="SSF48403">
    <property type="entry name" value="Ankyrin repeat"/>
    <property type="match status" value="1"/>
</dbReference>
<keyword evidence="10 12" id="KW-0040">ANK repeat</keyword>
<dbReference type="GO" id="GO:0085020">
    <property type="term" value="P:protein K6-linked ubiquitination"/>
    <property type="evidence" value="ECO:0007669"/>
    <property type="project" value="TreeGrafter"/>
</dbReference>
<organism evidence="13 14">
    <name type="scientific">Oedothorax gibbosus</name>
    <dbReference type="NCBI Taxonomy" id="931172"/>
    <lineage>
        <taxon>Eukaryota</taxon>
        <taxon>Metazoa</taxon>
        <taxon>Ecdysozoa</taxon>
        <taxon>Arthropoda</taxon>
        <taxon>Chelicerata</taxon>
        <taxon>Arachnida</taxon>
        <taxon>Araneae</taxon>
        <taxon>Araneomorphae</taxon>
        <taxon>Entelegynae</taxon>
        <taxon>Araneoidea</taxon>
        <taxon>Linyphiidae</taxon>
        <taxon>Erigoninae</taxon>
        <taxon>Oedothorax</taxon>
    </lineage>
</organism>
<proteinExistence type="predicted"/>
<comment type="caution">
    <text evidence="13">The sequence shown here is derived from an EMBL/GenBank/DDBJ whole genome shotgun (WGS) entry which is preliminary data.</text>
</comment>
<keyword evidence="5" id="KW-1052">Target cell membrane</keyword>
<dbReference type="Pfam" id="PF12796">
    <property type="entry name" value="Ank_2"/>
    <property type="match status" value="1"/>
</dbReference>
<evidence type="ECO:0000313" key="14">
    <source>
        <dbReference type="Proteomes" id="UP000827092"/>
    </source>
</evidence>
<gene>
    <name evidence="13" type="ORF">JTE90_020404</name>
</gene>
<keyword evidence="8" id="KW-0677">Repeat</keyword>
<name>A0AAV6UFP0_9ARAC</name>
<dbReference type="Proteomes" id="UP000827092">
    <property type="component" value="Unassembled WGS sequence"/>
</dbReference>
<dbReference type="GO" id="GO:0006887">
    <property type="term" value="P:exocytosis"/>
    <property type="evidence" value="ECO:0007669"/>
    <property type="project" value="UniProtKB-KW"/>
</dbReference>
<dbReference type="PROSITE" id="PS50297">
    <property type="entry name" value="ANK_REP_REGION"/>
    <property type="match status" value="2"/>
</dbReference>
<keyword evidence="6" id="KW-0800">Toxin</keyword>
<dbReference type="GO" id="GO:0004842">
    <property type="term" value="F:ubiquitin-protein transferase activity"/>
    <property type="evidence" value="ECO:0007669"/>
    <property type="project" value="TreeGrafter"/>
</dbReference>
<evidence type="ECO:0000256" key="11">
    <source>
        <dbReference type="ARBA" id="ARBA00023298"/>
    </source>
</evidence>
<keyword evidence="14" id="KW-1185">Reference proteome</keyword>
<dbReference type="PANTHER" id="PTHR24171">
    <property type="entry name" value="ANKYRIN REPEAT DOMAIN-CONTAINING PROTEIN 39-RELATED"/>
    <property type="match status" value="1"/>
</dbReference>
<accession>A0AAV6UFP0</accession>
<keyword evidence="9" id="KW-0638">Presynaptic neurotoxin</keyword>
<dbReference type="SMART" id="SM00248">
    <property type="entry name" value="ANK"/>
    <property type="match status" value="3"/>
</dbReference>
<dbReference type="PANTHER" id="PTHR24171:SF8">
    <property type="entry name" value="BRCA1-ASSOCIATED RING DOMAIN PROTEIN 1"/>
    <property type="match status" value="1"/>
</dbReference>
<evidence type="ECO:0000256" key="1">
    <source>
        <dbReference type="ARBA" id="ARBA00004175"/>
    </source>
</evidence>
<dbReference type="GO" id="GO:0005576">
    <property type="term" value="C:extracellular region"/>
    <property type="evidence" value="ECO:0007669"/>
    <property type="project" value="UniProtKB-SubCell"/>
</dbReference>
<evidence type="ECO:0000256" key="6">
    <source>
        <dbReference type="ARBA" id="ARBA00022656"/>
    </source>
</evidence>
<dbReference type="GO" id="GO:0044218">
    <property type="term" value="C:other organism cell membrane"/>
    <property type="evidence" value="ECO:0007669"/>
    <property type="project" value="UniProtKB-KW"/>
</dbReference>
<dbReference type="InterPro" id="IPR011990">
    <property type="entry name" value="TPR-like_helical_dom_sf"/>
</dbReference>
<dbReference type="InterPro" id="IPR036770">
    <property type="entry name" value="Ankyrin_rpt-contain_sf"/>
</dbReference>
<dbReference type="GO" id="GO:0044231">
    <property type="term" value="C:host cell presynaptic membrane"/>
    <property type="evidence" value="ECO:0007669"/>
    <property type="project" value="UniProtKB-KW"/>
</dbReference>
<dbReference type="GO" id="GO:0070531">
    <property type="term" value="C:BRCA1-A complex"/>
    <property type="evidence" value="ECO:0007669"/>
    <property type="project" value="TreeGrafter"/>
</dbReference>
<dbReference type="GO" id="GO:0090729">
    <property type="term" value="F:toxin activity"/>
    <property type="evidence" value="ECO:0007669"/>
    <property type="project" value="UniProtKB-KW"/>
</dbReference>
<dbReference type="Pfam" id="PF13374">
    <property type="entry name" value="TPR_10"/>
    <property type="match status" value="1"/>
</dbReference>